<dbReference type="AlphaFoldDB" id="A0A828Y985"/>
<name>A0A828Y985_9LEPT</name>
<proteinExistence type="predicted"/>
<organism evidence="1 2">
    <name type="scientific">Leptospira kirschneri str. 200802841</name>
    <dbReference type="NCBI Taxonomy" id="1193047"/>
    <lineage>
        <taxon>Bacteria</taxon>
        <taxon>Pseudomonadati</taxon>
        <taxon>Spirochaetota</taxon>
        <taxon>Spirochaetia</taxon>
        <taxon>Leptospirales</taxon>
        <taxon>Leptospiraceae</taxon>
        <taxon>Leptospira</taxon>
    </lineage>
</organism>
<comment type="caution">
    <text evidence="1">The sequence shown here is derived from an EMBL/GenBank/DDBJ whole genome shotgun (WGS) entry which is preliminary data.</text>
</comment>
<evidence type="ECO:0000313" key="2">
    <source>
        <dbReference type="Proteomes" id="UP000006339"/>
    </source>
</evidence>
<evidence type="ECO:0000313" key="1">
    <source>
        <dbReference type="EMBL" id="EKO53877.1"/>
    </source>
</evidence>
<dbReference type="Proteomes" id="UP000006339">
    <property type="component" value="Unassembled WGS sequence"/>
</dbReference>
<protein>
    <submittedName>
        <fullName evidence="1">Uncharacterized protein</fullName>
    </submittedName>
</protein>
<accession>A0A828Y985</accession>
<keyword evidence="2" id="KW-1185">Reference proteome</keyword>
<sequence>MQKLEYIYLKNEWVKNKIRKITSKSKKATVKEHTIDFYFYMSMGKNISRLNLPELYF</sequence>
<gene>
    <name evidence="1" type="ORF">LEP1GSC131_4426</name>
</gene>
<reference evidence="1" key="1">
    <citation type="submission" date="2012-10" db="EMBL/GenBank/DDBJ databases">
        <authorList>
            <person name="Harkins D.M."/>
            <person name="Durkin A.S."/>
            <person name="Brinkac L.M."/>
            <person name="Selengut J.D."/>
            <person name="Sanka R."/>
            <person name="DePew J."/>
            <person name="Purushe J."/>
            <person name="Picardeau M."/>
            <person name="Werts C."/>
            <person name="Goarant C."/>
            <person name="Vinetz J.M."/>
            <person name="Sutton G.G."/>
            <person name="Nelson W.C."/>
            <person name="Fouts D.E."/>
        </authorList>
    </citation>
    <scope>NUCLEOTIDE SEQUENCE [LARGE SCALE GENOMIC DNA]</scope>
    <source>
        <strain evidence="1">200802841</strain>
    </source>
</reference>
<dbReference type="EMBL" id="AKWH02000003">
    <property type="protein sequence ID" value="EKO53877.1"/>
    <property type="molecule type" value="Genomic_DNA"/>
</dbReference>